<dbReference type="InterPro" id="IPR000073">
    <property type="entry name" value="AB_hydrolase_1"/>
</dbReference>
<dbReference type="PANTHER" id="PTHR43798">
    <property type="entry name" value="MONOACYLGLYCEROL LIPASE"/>
    <property type="match status" value="1"/>
</dbReference>
<dbReference type="STRING" id="118168.MC7420_1842"/>
<dbReference type="Gene3D" id="3.40.50.1820">
    <property type="entry name" value="alpha/beta hydrolase"/>
    <property type="match status" value="1"/>
</dbReference>
<accession>B4VM83</accession>
<dbReference type="GO" id="GO:0016787">
    <property type="term" value="F:hydrolase activity"/>
    <property type="evidence" value="ECO:0007669"/>
    <property type="project" value="UniProtKB-KW"/>
</dbReference>
<dbReference type="AlphaFoldDB" id="B4VM83"/>
<dbReference type="Proteomes" id="UP000003835">
    <property type="component" value="Unassembled WGS sequence"/>
</dbReference>
<organism evidence="2 3">
    <name type="scientific">Coleofasciculus chthonoplastes PCC 7420</name>
    <dbReference type="NCBI Taxonomy" id="118168"/>
    <lineage>
        <taxon>Bacteria</taxon>
        <taxon>Bacillati</taxon>
        <taxon>Cyanobacteriota</taxon>
        <taxon>Cyanophyceae</taxon>
        <taxon>Coleofasciculales</taxon>
        <taxon>Coleofasciculaceae</taxon>
        <taxon>Coleofasciculus</taxon>
    </lineage>
</organism>
<dbReference type="SUPFAM" id="SSF53474">
    <property type="entry name" value="alpha/beta-Hydrolases"/>
    <property type="match status" value="1"/>
</dbReference>
<dbReference type="InterPro" id="IPR050266">
    <property type="entry name" value="AB_hydrolase_sf"/>
</dbReference>
<feature type="domain" description="AB hydrolase-1" evidence="1">
    <location>
        <begin position="26"/>
        <end position="248"/>
    </location>
</feature>
<dbReference type="OrthoDB" id="9808398at2"/>
<evidence type="ECO:0000313" key="2">
    <source>
        <dbReference type="EMBL" id="EDX76839.1"/>
    </source>
</evidence>
<keyword evidence="2" id="KW-0378">Hydrolase</keyword>
<sequence>MNLTLRNSRIKLPLGQVFWREVGQGPTLIFLHGSWSDSSQWLPLIEYLHQDYHCFALDLLGFGDSQTPKLHYSIQVEVECLFNFIEALHLPQVYLIGHSLGAWIAASYALRHPEQVQGLVLLAPEGIRDDGDWKTWQWRKWLVGRPPLAYTILRSLLPLARLFGRHKDIERALKQRQQLLQSPTACQLLFRRRRVEIQGELLHEHLPKLDIPTLILQGKQDSLEVIDHAQAYANHSPNTKLQMIDQAGNDLAETVPGIVAQHIDYFVKYQ</sequence>
<dbReference type="PRINTS" id="PR00111">
    <property type="entry name" value="ABHYDROLASE"/>
</dbReference>
<dbReference type="EMBL" id="DS989845">
    <property type="protein sequence ID" value="EDX76839.1"/>
    <property type="molecule type" value="Genomic_DNA"/>
</dbReference>
<proteinExistence type="predicted"/>
<name>B4VM83_9CYAN</name>
<protein>
    <submittedName>
        <fullName evidence="2">Hydrolase, alpha/beta fold family, putative</fullName>
    </submittedName>
</protein>
<dbReference type="RefSeq" id="WP_006099797.1">
    <property type="nucleotide sequence ID" value="NZ_DS989845.1"/>
</dbReference>
<dbReference type="HOGENOM" id="CLU_020336_13_2_3"/>
<evidence type="ECO:0000259" key="1">
    <source>
        <dbReference type="Pfam" id="PF00561"/>
    </source>
</evidence>
<dbReference type="eggNOG" id="COG0596">
    <property type="taxonomic scope" value="Bacteria"/>
</dbReference>
<keyword evidence="3" id="KW-1185">Reference proteome</keyword>
<evidence type="ECO:0000313" key="3">
    <source>
        <dbReference type="Proteomes" id="UP000003835"/>
    </source>
</evidence>
<gene>
    <name evidence="2" type="ORF">MC7420_1842</name>
</gene>
<dbReference type="Pfam" id="PF00561">
    <property type="entry name" value="Abhydrolase_1"/>
    <property type="match status" value="1"/>
</dbReference>
<reference evidence="2 3" key="1">
    <citation type="submission" date="2008-07" db="EMBL/GenBank/DDBJ databases">
        <authorList>
            <person name="Tandeau de Marsac N."/>
            <person name="Ferriera S."/>
            <person name="Johnson J."/>
            <person name="Kravitz S."/>
            <person name="Beeson K."/>
            <person name="Sutton G."/>
            <person name="Rogers Y.-H."/>
            <person name="Friedman R."/>
            <person name="Frazier M."/>
            <person name="Venter J.C."/>
        </authorList>
    </citation>
    <scope>NUCLEOTIDE SEQUENCE [LARGE SCALE GENOMIC DNA]</scope>
    <source>
        <strain evidence="2 3">PCC 7420</strain>
    </source>
</reference>
<dbReference type="InterPro" id="IPR029058">
    <property type="entry name" value="AB_hydrolase_fold"/>
</dbReference>